<dbReference type="InterPro" id="IPR022742">
    <property type="entry name" value="Hydrolase_4"/>
</dbReference>
<dbReference type="GO" id="GO:0052689">
    <property type="term" value="F:carboxylic ester hydrolase activity"/>
    <property type="evidence" value="ECO:0007669"/>
    <property type="project" value="InterPro"/>
</dbReference>
<dbReference type="KEGG" id="vpi:BW732_03125"/>
<proteinExistence type="predicted"/>
<protein>
    <recommendedName>
        <fullName evidence="1">Serine aminopeptidase S33 domain-containing protein</fullName>
    </recommendedName>
</protein>
<dbReference type="STRING" id="633807.BW732_03125"/>
<dbReference type="Gene3D" id="3.40.50.1820">
    <property type="entry name" value="alpha/beta hydrolase"/>
    <property type="match status" value="1"/>
</dbReference>
<dbReference type="Pfam" id="PF12146">
    <property type="entry name" value="Hydrolase_4"/>
    <property type="match status" value="1"/>
</dbReference>
<reference evidence="2 3" key="1">
    <citation type="journal article" date="2010" name="Int. J. Syst. Evol. Microbiol.">
        <title>Vagococcus penaei sp. nov., isolated from spoilage microbiota of cooked shrimp (Penaeus vannamei).</title>
        <authorList>
            <person name="Jaffres E."/>
            <person name="Prevost H."/>
            <person name="Rossero A."/>
            <person name="Joffraud J.J."/>
            <person name="Dousset X."/>
        </authorList>
    </citation>
    <scope>NUCLEOTIDE SEQUENCE [LARGE SCALE GENOMIC DNA]</scope>
    <source>
        <strain evidence="2 3">CD276</strain>
    </source>
</reference>
<dbReference type="OrthoDB" id="9800213at2"/>
<dbReference type="InterPro" id="IPR012354">
    <property type="entry name" value="Esterase_lipase"/>
</dbReference>
<dbReference type="Proteomes" id="UP000188246">
    <property type="component" value="Chromosome"/>
</dbReference>
<gene>
    <name evidence="2" type="ORF">BW732_03125</name>
</gene>
<keyword evidence="3" id="KW-1185">Reference proteome</keyword>
<evidence type="ECO:0000259" key="1">
    <source>
        <dbReference type="Pfam" id="PF12146"/>
    </source>
</evidence>
<dbReference type="AlphaFoldDB" id="A0A1Q2D4L9"/>
<name>A0A1Q2D4L9_9ENTE</name>
<dbReference type="RefSeq" id="WP_077275417.1">
    <property type="nucleotide sequence ID" value="NZ_CP019609.1"/>
</dbReference>
<evidence type="ECO:0000313" key="3">
    <source>
        <dbReference type="Proteomes" id="UP000188246"/>
    </source>
</evidence>
<dbReference type="PIRSF" id="PIRSF017388">
    <property type="entry name" value="Esterase_lipase"/>
    <property type="match status" value="1"/>
</dbReference>
<accession>A0A1Q2D4L9</accession>
<dbReference type="SUPFAM" id="SSF53474">
    <property type="entry name" value="alpha/beta-Hydrolases"/>
    <property type="match status" value="1"/>
</dbReference>
<sequence>MENTHIYLKNGPQAILLLHAYTGSPNDVGLLARRLGRDGYTVLAPLFSGHGTFDPIDILDEGPDVWWEDAKKAMDFLRKEGYEHLLVFGLSLGGIYAIRLLETYPDYFIGGGSFSSPLIASKNHEIYPNFLRYCEYLYKKNGIVGESLDKKLATLNEPLKKQLADIATMTEYVSNHLYKIDVPVFLGQSGLDEMIDATSVYEAASKLSAINHEVHWYANSTHVLTISKDRQEFEQDVCQFIKKLV</sequence>
<organism evidence="2 3">
    <name type="scientific">Vagococcus penaei</name>
    <dbReference type="NCBI Taxonomy" id="633807"/>
    <lineage>
        <taxon>Bacteria</taxon>
        <taxon>Bacillati</taxon>
        <taxon>Bacillota</taxon>
        <taxon>Bacilli</taxon>
        <taxon>Lactobacillales</taxon>
        <taxon>Enterococcaceae</taxon>
        <taxon>Vagococcus</taxon>
    </lineage>
</organism>
<dbReference type="EMBL" id="CP019609">
    <property type="protein sequence ID" value="AQP53323.1"/>
    <property type="molecule type" value="Genomic_DNA"/>
</dbReference>
<feature type="domain" description="Serine aminopeptidase S33" evidence="1">
    <location>
        <begin position="14"/>
        <end position="225"/>
    </location>
</feature>
<evidence type="ECO:0000313" key="2">
    <source>
        <dbReference type="EMBL" id="AQP53323.1"/>
    </source>
</evidence>
<dbReference type="InterPro" id="IPR029058">
    <property type="entry name" value="AB_hydrolase_fold"/>
</dbReference>